<dbReference type="AlphaFoldDB" id="A0AAU6TV84"/>
<keyword evidence="1" id="KW-1133">Transmembrane helix</keyword>
<feature type="transmembrane region" description="Helical" evidence="1">
    <location>
        <begin position="131"/>
        <end position="150"/>
    </location>
</feature>
<protein>
    <submittedName>
        <fullName evidence="2">Uncharacterized protein</fullName>
    </submittedName>
</protein>
<evidence type="ECO:0000256" key="1">
    <source>
        <dbReference type="SAM" id="Phobius"/>
    </source>
</evidence>
<keyword evidence="1" id="KW-0472">Membrane</keyword>
<keyword evidence="1" id="KW-0812">Transmembrane</keyword>
<sequence>MNSNKHSPQYIELMNAIVLYKKEMFDWWDSLQKTRVGEWAFLLTLACWGVPDIRFRLAGFLIGAAFFMEKFAAIAGKSSYTTKTETRLLQKIRSGKMSDKEKETLYKELSYAQKNRKFGKSVTVIKKTWKIMVAYTFFASSLFAIVGTNWGNIVKTLF</sequence>
<reference evidence="2" key="1">
    <citation type="submission" date="2022-03" db="EMBL/GenBank/DDBJ databases">
        <title>Sea Food Isolates.</title>
        <authorList>
            <person name="Li c."/>
        </authorList>
    </citation>
    <scope>NUCLEOTIDE SEQUENCE</scope>
    <source>
        <strain evidence="2">19GA11TI05</strain>
    </source>
</reference>
<organism evidence="2">
    <name type="scientific">bacterium 19GA11TI05</name>
    <dbReference type="NCBI Taxonomy" id="2920688"/>
    <lineage>
        <taxon>Bacteria</taxon>
    </lineage>
</organism>
<evidence type="ECO:0000313" key="2">
    <source>
        <dbReference type="EMBL" id="XAG65545.1"/>
    </source>
</evidence>
<gene>
    <name evidence="2" type="ORF">MRM81_00325</name>
</gene>
<name>A0AAU6TV84_UNCXX</name>
<dbReference type="EMBL" id="CP095362">
    <property type="protein sequence ID" value="XAG65545.1"/>
    <property type="molecule type" value="Genomic_DNA"/>
</dbReference>
<accession>A0AAU6TV84</accession>
<proteinExistence type="predicted"/>